<dbReference type="SUPFAM" id="SSF101898">
    <property type="entry name" value="NHL repeat"/>
    <property type="match status" value="1"/>
</dbReference>
<evidence type="ECO:0000313" key="2">
    <source>
        <dbReference type="EMBL" id="CAF4050696.1"/>
    </source>
</evidence>
<accession>A0A814YMJ2</accession>
<dbReference type="EMBL" id="CAJNOG010000417">
    <property type="protein sequence ID" value="CAF1230650.1"/>
    <property type="molecule type" value="Genomic_DNA"/>
</dbReference>
<dbReference type="Proteomes" id="UP000663845">
    <property type="component" value="Unassembled WGS sequence"/>
</dbReference>
<dbReference type="Gene3D" id="2.130.10.10">
    <property type="entry name" value="YVTN repeat-like/Quinoprotein amine dehydrogenase"/>
    <property type="match status" value="1"/>
</dbReference>
<dbReference type="AlphaFoldDB" id="A0A814YMJ2"/>
<proteinExistence type="predicted"/>
<sequence>MYQIPVSCSVLIPFIDNVTLVPISSSNNIIVNNQTCNQCLCTAESSYQVLNCFPNNTCQFFDTAPQTYRIQATAQGRLYFPQQILPNASSCCMPDLNLLLSKLRNAISISVSVSPHCLAFDNHGFLVTTQSGGQYLYRYHPTYLTLIDNTSITNVPSLQNMVYYNEAYYVGAYPGTILMIDSNNLTTVLNITSSYINNPRDIMLLNNGRIMIVASTDDSKLIFFNQSNIISSDYSLFYQQTSHYVNPHGMWPINDTAFYVTSWASNTVSLFTANSSDSISWTETLMINAQPIVSSSGGNHITIDECDRRWFSLGLGGILIFDNNGSMIGNFSFPNAQFFDMLITDNYIMYFSDILSNRIVRLDPNITCNY</sequence>
<reference evidence="1" key="1">
    <citation type="submission" date="2021-02" db="EMBL/GenBank/DDBJ databases">
        <authorList>
            <person name="Nowell W R."/>
        </authorList>
    </citation>
    <scope>NUCLEOTIDE SEQUENCE</scope>
</reference>
<organism evidence="1 3">
    <name type="scientific">Adineta steineri</name>
    <dbReference type="NCBI Taxonomy" id="433720"/>
    <lineage>
        <taxon>Eukaryota</taxon>
        <taxon>Metazoa</taxon>
        <taxon>Spiralia</taxon>
        <taxon>Gnathifera</taxon>
        <taxon>Rotifera</taxon>
        <taxon>Eurotatoria</taxon>
        <taxon>Bdelloidea</taxon>
        <taxon>Adinetida</taxon>
        <taxon>Adinetidae</taxon>
        <taxon>Adineta</taxon>
    </lineage>
</organism>
<dbReference type="Proteomes" id="UP000663844">
    <property type="component" value="Unassembled WGS sequence"/>
</dbReference>
<gene>
    <name evidence="1" type="ORF">JYZ213_LOCUS28523</name>
    <name evidence="2" type="ORF">OXD698_LOCUS32502</name>
</gene>
<protein>
    <submittedName>
        <fullName evidence="1">Uncharacterized protein</fullName>
    </submittedName>
</protein>
<dbReference type="EMBL" id="CAJOAZ010004245">
    <property type="protein sequence ID" value="CAF4050696.1"/>
    <property type="molecule type" value="Genomic_DNA"/>
</dbReference>
<evidence type="ECO:0000313" key="3">
    <source>
        <dbReference type="Proteomes" id="UP000663845"/>
    </source>
</evidence>
<name>A0A814YMJ2_9BILA</name>
<comment type="caution">
    <text evidence="1">The sequence shown here is derived from an EMBL/GenBank/DDBJ whole genome shotgun (WGS) entry which is preliminary data.</text>
</comment>
<dbReference type="InterPro" id="IPR015943">
    <property type="entry name" value="WD40/YVTN_repeat-like_dom_sf"/>
</dbReference>
<evidence type="ECO:0000313" key="1">
    <source>
        <dbReference type="EMBL" id="CAF1230650.1"/>
    </source>
</evidence>